<gene>
    <name evidence="3" type="ORF">AAL_00753</name>
</gene>
<reference evidence="3 4" key="1">
    <citation type="journal article" date="2016" name="Genome Biol. Evol.">
        <title>Divergent and convergent evolution of fungal pathogenicity.</title>
        <authorList>
            <person name="Shang Y."/>
            <person name="Xiao G."/>
            <person name="Zheng P."/>
            <person name="Cen K."/>
            <person name="Zhan S."/>
            <person name="Wang C."/>
        </authorList>
    </citation>
    <scope>NUCLEOTIDE SEQUENCE [LARGE SCALE GENOMIC DNA]</scope>
    <source>
        <strain evidence="3 4">RCEF 2490</strain>
    </source>
</reference>
<dbReference type="InterPro" id="IPR032514">
    <property type="entry name" value="GtaA_central"/>
</dbReference>
<evidence type="ECO:0000313" key="4">
    <source>
        <dbReference type="Proteomes" id="UP000078544"/>
    </source>
</evidence>
<evidence type="ECO:0000259" key="2">
    <source>
        <dbReference type="Pfam" id="PF17168"/>
    </source>
</evidence>
<dbReference type="SUPFAM" id="SSF48208">
    <property type="entry name" value="Six-hairpin glycosidases"/>
    <property type="match status" value="1"/>
</dbReference>
<dbReference type="GO" id="GO:0005975">
    <property type="term" value="P:carbohydrate metabolic process"/>
    <property type="evidence" value="ECO:0007669"/>
    <property type="project" value="InterPro"/>
</dbReference>
<protein>
    <submittedName>
        <fullName evidence="3">Glutaminase GtaA</fullName>
    </submittedName>
</protein>
<evidence type="ECO:0000313" key="3">
    <source>
        <dbReference type="EMBL" id="OAA33288.1"/>
    </source>
</evidence>
<dbReference type="Proteomes" id="UP000078544">
    <property type="component" value="Unassembled WGS sequence"/>
</dbReference>
<keyword evidence="4" id="KW-1185">Reference proteome</keyword>
<accession>A0A166V5G8</accession>
<dbReference type="EMBL" id="AZGY01000001">
    <property type="protein sequence ID" value="OAA33288.1"/>
    <property type="molecule type" value="Genomic_DNA"/>
</dbReference>
<evidence type="ECO:0000259" key="1">
    <source>
        <dbReference type="Pfam" id="PF16335"/>
    </source>
</evidence>
<dbReference type="PANTHER" id="PTHR31987">
    <property type="entry name" value="GLUTAMINASE A-RELATED"/>
    <property type="match status" value="1"/>
</dbReference>
<comment type="caution">
    <text evidence="3">The sequence shown here is derived from an EMBL/GenBank/DDBJ whole genome shotgun (WGS) entry which is preliminary data.</text>
</comment>
<dbReference type="AlphaFoldDB" id="A0A166V5G8"/>
<dbReference type="PANTHER" id="PTHR31987:SF1">
    <property type="entry name" value="GLUTAMINASE A"/>
    <property type="match status" value="1"/>
</dbReference>
<sequence length="743" mass="82792">MGEGLYEAAVETWYSVSSPGIQQTLSSLPGAMKFVKYASAAVLALLGGHAGADSTFIPARPPSVPLAVRNPYLNVWLNGEENGPHAILPGQWPRFWTTGVQGWQGFIRVDGKAYNWMGGAPGAPLVDQVSMEYTSTRTIFNMSVAGKVSMNIEFLSPVFPEDLRRQSIPFSYLNVAVKSLDGGPHSVQVYADVTGEFASGDTNAVVRWDTSSAAGIRSHRFYKEQQSVFQEDGDNAAWGNWYWSAADQPGTTFKIGADTDVRGQFLNTGALDNKIDTQFRAVRDRWPVFAFSRDFGAVQRNPASVLFTIGVAQRDSIQFTGQAAQPQAVPSLWTSYFSEPDLVSFFFKDYSEASRASTVLDLRIQRDSVGAAGQDYATMTTLVLRQIFGALAYTGTPNNPYIFLKEISSNSDIQTVDVIFPAFPVLIYLNPNLLRYLLEPLLINDRYHYPNNWAQHDLGRFPRANGYPKGDDEPMPLEECGNMIMMMLAYSQRKQDNKYLSDNWDLLVKWAQYLIDDAKIPAQQLSTDDFAGHLANQTNLAIKGIVALQAMSQIATRAGHGGESAKYATFARDYLQFWTDHGVNKESGHTMLQYDNRDTYGLLYNIYPDKLLGLNLIPQSIYDMQSDFYFRSQSKYGVILDTRNVWTKVDWELFAAAVAKPNTKRMFISKIAKWINETPTWRALTDLYDANTGQYPGGIQFTARPVMGGLFSIPPPSLLGLWRTCSCGFCITCIYTASLSEAK</sequence>
<dbReference type="Pfam" id="PF17168">
    <property type="entry name" value="DUF5127"/>
    <property type="match status" value="1"/>
</dbReference>
<feature type="domain" description="Glutaminase A central" evidence="1">
    <location>
        <begin position="373"/>
        <end position="712"/>
    </location>
</feature>
<dbReference type="OrthoDB" id="431715at2759"/>
<proteinExistence type="predicted"/>
<dbReference type="STRING" id="1081109.A0A166V5G8"/>
<dbReference type="InterPro" id="IPR052743">
    <property type="entry name" value="Glutaminase_GtaA"/>
</dbReference>
<organism evidence="3 4">
    <name type="scientific">Moelleriella libera RCEF 2490</name>
    <dbReference type="NCBI Taxonomy" id="1081109"/>
    <lineage>
        <taxon>Eukaryota</taxon>
        <taxon>Fungi</taxon>
        <taxon>Dikarya</taxon>
        <taxon>Ascomycota</taxon>
        <taxon>Pezizomycotina</taxon>
        <taxon>Sordariomycetes</taxon>
        <taxon>Hypocreomycetidae</taxon>
        <taxon>Hypocreales</taxon>
        <taxon>Clavicipitaceae</taxon>
        <taxon>Moelleriella</taxon>
    </lineage>
</organism>
<dbReference type="Pfam" id="PF16335">
    <property type="entry name" value="GtaA_6_Hairpin"/>
    <property type="match status" value="1"/>
</dbReference>
<feature type="domain" description="Glutaminase A N-terminal" evidence="2">
    <location>
        <begin position="136"/>
        <end position="367"/>
    </location>
</feature>
<name>A0A166V5G8_9HYPO</name>
<dbReference type="InterPro" id="IPR033433">
    <property type="entry name" value="GtaA_N"/>
</dbReference>
<dbReference type="InterPro" id="IPR008928">
    <property type="entry name" value="6-hairpin_glycosidase_sf"/>
</dbReference>